<dbReference type="GO" id="GO:0005886">
    <property type="term" value="C:plasma membrane"/>
    <property type="evidence" value="ECO:0007669"/>
    <property type="project" value="TreeGrafter"/>
</dbReference>
<reference evidence="7 8" key="1">
    <citation type="submission" date="2017-12" db="EMBL/GenBank/DDBJ databases">
        <title>Characterization of six clinical isolates of Enterochimera gen. nov., a novel genus of the Yersiniaciae family and the three species Enterochimera arupensis sp. nov., Enterochimera coloradensis sp. nov, and Enterochimera californica sp. nov.</title>
        <authorList>
            <person name="Rossi A."/>
            <person name="Fisher M."/>
        </authorList>
    </citation>
    <scope>NUCLEOTIDE SEQUENCE [LARGE SCALE GENOMIC DNA]</scope>
    <source>
        <strain evidence="8">2015-Iso6</strain>
    </source>
</reference>
<dbReference type="SUPFAM" id="SSF103473">
    <property type="entry name" value="MFS general substrate transporter"/>
    <property type="match status" value="1"/>
</dbReference>
<feature type="domain" description="Major facilitator superfamily (MFS) profile" evidence="6">
    <location>
        <begin position="20"/>
        <end position="465"/>
    </location>
</feature>
<dbReference type="Pfam" id="PF07690">
    <property type="entry name" value="MFS_1"/>
    <property type="match status" value="1"/>
</dbReference>
<evidence type="ECO:0000256" key="2">
    <source>
        <dbReference type="ARBA" id="ARBA00022692"/>
    </source>
</evidence>
<feature type="transmembrane region" description="Helical" evidence="5">
    <location>
        <begin position="271"/>
        <end position="292"/>
    </location>
</feature>
<feature type="transmembrane region" description="Helical" evidence="5">
    <location>
        <begin position="143"/>
        <end position="167"/>
    </location>
</feature>
<dbReference type="InterPro" id="IPR020846">
    <property type="entry name" value="MFS_dom"/>
</dbReference>
<evidence type="ECO:0000256" key="4">
    <source>
        <dbReference type="ARBA" id="ARBA00023136"/>
    </source>
</evidence>
<dbReference type="PANTHER" id="PTHR23501">
    <property type="entry name" value="MAJOR FACILITATOR SUPERFAMILY"/>
    <property type="match status" value="1"/>
</dbReference>
<keyword evidence="8" id="KW-1185">Reference proteome</keyword>
<dbReference type="Gene3D" id="1.20.1720.10">
    <property type="entry name" value="Multidrug resistance protein D"/>
    <property type="match status" value="1"/>
</dbReference>
<organism evidence="7 8">
    <name type="scientific">Chimaeribacter californicus</name>
    <dbReference type="NCBI Taxonomy" id="2060067"/>
    <lineage>
        <taxon>Bacteria</taxon>
        <taxon>Pseudomonadati</taxon>
        <taxon>Pseudomonadota</taxon>
        <taxon>Gammaproteobacteria</taxon>
        <taxon>Enterobacterales</taxon>
        <taxon>Yersiniaceae</taxon>
        <taxon>Chimaeribacter</taxon>
    </lineage>
</organism>
<gene>
    <name evidence="7" type="ORF">CYR55_02715</name>
</gene>
<dbReference type="PANTHER" id="PTHR23501:SF154">
    <property type="entry name" value="MULTIDRUG-EFFLUX TRANSPORTER RV1634-RELATED"/>
    <property type="match status" value="1"/>
</dbReference>
<feature type="transmembrane region" description="Helical" evidence="5">
    <location>
        <begin position="407"/>
        <end position="429"/>
    </location>
</feature>
<dbReference type="Proteomes" id="UP000234240">
    <property type="component" value="Unassembled WGS sequence"/>
</dbReference>
<dbReference type="InterPro" id="IPR011701">
    <property type="entry name" value="MFS"/>
</dbReference>
<dbReference type="OrthoDB" id="9807274at2"/>
<dbReference type="PROSITE" id="PS50850">
    <property type="entry name" value="MFS"/>
    <property type="match status" value="1"/>
</dbReference>
<comment type="subcellular location">
    <subcellularLocation>
        <location evidence="1">Membrane</location>
        <topology evidence="1">Multi-pass membrane protein</topology>
    </subcellularLocation>
</comment>
<keyword evidence="4 5" id="KW-0472">Membrane</keyword>
<feature type="transmembrane region" description="Helical" evidence="5">
    <location>
        <begin position="441"/>
        <end position="460"/>
    </location>
</feature>
<dbReference type="RefSeq" id="WP_101814602.1">
    <property type="nucleotide sequence ID" value="NZ_PJZF01000001.1"/>
</dbReference>
<dbReference type="AlphaFoldDB" id="A0A2N5EGR8"/>
<feature type="transmembrane region" description="Helical" evidence="5">
    <location>
        <begin position="110"/>
        <end position="131"/>
    </location>
</feature>
<protein>
    <submittedName>
        <fullName evidence="7">MFS transporter</fullName>
    </submittedName>
</protein>
<name>A0A2N5EGR8_9GAMM</name>
<dbReference type="Gene3D" id="1.20.1250.20">
    <property type="entry name" value="MFS general substrate transporter like domains"/>
    <property type="match status" value="1"/>
</dbReference>
<sequence length="477" mass="49445">MERNGHSGWGALFAPGQRGSALVLSGGVALHATNNLLTTTILPSVVQEIGGLALYAWSTTLFVVTALLGAALSTRLLRWAGPRPAYAVAALFFSLGCLICALAPTMPLLLVGRTVQGLGGGFLFALSYAMVHLMFPPALWTRAMALISAMWGIATLVGPAIGGVFASWHAWRWAFGLMLPLTLLFILGAQWVLPRGNAHRQPPEPLAWRQLALLVLSVLVVAVTGLSSDVRAHLAGIVLVVVMLLVLGRIESRSAVRLLPVGTLRLSSPLGGLYLAVALLMVGMGFDIYLPYLLQVLHGQSPLMAGYLFAVMSVGWTLGELCSAGLGARGARRAMLAGPLLMAAGTALLLVWLPSPSAGGVVVLLWLSAGLLAMGYGVGVGWPHLLAGMLLHAQAGDKDRAGSSITLVQSFTGAMGAALAGMVANAAGINAPGGETGATQAAFWLCLMFIPVPLVALIGVRQATSVKAAEPVVRDAA</sequence>
<feature type="transmembrane region" description="Helical" evidence="5">
    <location>
        <begin position="334"/>
        <end position="353"/>
    </location>
</feature>
<feature type="transmembrane region" description="Helical" evidence="5">
    <location>
        <begin position="52"/>
        <end position="73"/>
    </location>
</feature>
<evidence type="ECO:0000313" key="7">
    <source>
        <dbReference type="EMBL" id="PLR41754.1"/>
    </source>
</evidence>
<keyword evidence="3 5" id="KW-1133">Transmembrane helix</keyword>
<dbReference type="GO" id="GO:0022857">
    <property type="term" value="F:transmembrane transporter activity"/>
    <property type="evidence" value="ECO:0007669"/>
    <property type="project" value="InterPro"/>
</dbReference>
<proteinExistence type="predicted"/>
<feature type="transmembrane region" description="Helical" evidence="5">
    <location>
        <begin position="304"/>
        <end position="322"/>
    </location>
</feature>
<dbReference type="EMBL" id="PJZF01000001">
    <property type="protein sequence ID" value="PLR41754.1"/>
    <property type="molecule type" value="Genomic_DNA"/>
</dbReference>
<feature type="transmembrane region" description="Helical" evidence="5">
    <location>
        <begin position="173"/>
        <end position="194"/>
    </location>
</feature>
<keyword evidence="2 5" id="KW-0812">Transmembrane</keyword>
<feature type="transmembrane region" description="Helical" evidence="5">
    <location>
        <begin position="206"/>
        <end position="226"/>
    </location>
</feature>
<accession>A0A2N5EGR8</accession>
<evidence type="ECO:0000313" key="8">
    <source>
        <dbReference type="Proteomes" id="UP000234240"/>
    </source>
</evidence>
<comment type="caution">
    <text evidence="7">The sequence shown here is derived from an EMBL/GenBank/DDBJ whole genome shotgun (WGS) entry which is preliminary data.</text>
</comment>
<feature type="transmembrane region" description="Helical" evidence="5">
    <location>
        <begin position="85"/>
        <end position="104"/>
    </location>
</feature>
<feature type="transmembrane region" description="Helical" evidence="5">
    <location>
        <begin position="365"/>
        <end position="386"/>
    </location>
</feature>
<feature type="transmembrane region" description="Helical" evidence="5">
    <location>
        <begin position="232"/>
        <end position="250"/>
    </location>
</feature>
<evidence type="ECO:0000256" key="1">
    <source>
        <dbReference type="ARBA" id="ARBA00004141"/>
    </source>
</evidence>
<dbReference type="InterPro" id="IPR036259">
    <property type="entry name" value="MFS_trans_sf"/>
</dbReference>
<evidence type="ECO:0000256" key="5">
    <source>
        <dbReference type="SAM" id="Phobius"/>
    </source>
</evidence>
<evidence type="ECO:0000256" key="3">
    <source>
        <dbReference type="ARBA" id="ARBA00022989"/>
    </source>
</evidence>
<evidence type="ECO:0000259" key="6">
    <source>
        <dbReference type="PROSITE" id="PS50850"/>
    </source>
</evidence>